<dbReference type="InterPro" id="IPR002018">
    <property type="entry name" value="CarbesteraseB"/>
</dbReference>
<dbReference type="InterPro" id="IPR019819">
    <property type="entry name" value="Carboxylesterase_B_CS"/>
</dbReference>
<evidence type="ECO:0000313" key="5">
    <source>
        <dbReference type="EMBL" id="RON51805.1"/>
    </source>
</evidence>
<evidence type="ECO:0000259" key="4">
    <source>
        <dbReference type="Pfam" id="PF00135"/>
    </source>
</evidence>
<comment type="caution">
    <text evidence="5">The sequence shown here is derived from an EMBL/GenBank/DDBJ whole genome shotgun (WGS) entry which is preliminary data.</text>
</comment>
<accession>A0A423KG69</accession>
<dbReference type="InterPro" id="IPR029058">
    <property type="entry name" value="AB_hydrolase_fold"/>
</dbReference>
<dbReference type="Pfam" id="PF00135">
    <property type="entry name" value="COesterase"/>
    <property type="match status" value="1"/>
</dbReference>
<gene>
    <name evidence="5" type="ORF">BK665_18235</name>
</gene>
<proteinExistence type="inferred from homology"/>
<sequence length="555" mass="61087">MERSMLIIQTADGPLMGSTIDGVTVFRGVPYAAAPVGDLRFKAPRPVVPWTDIRNAKFASPASLQTNRNNQQRVQEHIAQMDPGVTGLMAWPPYVGATYEQPLASEDCLYLDIWVPEQKPEAGCPVYVYYHGGANVVSSGSFVLERGENLARETGMIVVRPNNRLGALGWVHFGLLDDRFNEAINLGVQDQLAALRWVHHNIQAFGGDPDNITIGGESAGATAVSHLLCMSESAGLYRRAILQSLTPFNPWCTQQLPEAKWVALKYIELLGLTDISELAHIDPERLLAVQNIMGRYFAADMAIAWRPLGAVAGGPLVEVSPAIRLSTEALPAPPAEVMIGFAKDEWQFFRGHSKTVKEGSREDVLNVLRQIFADKASKVLECYERLHPGHPEGHCLSDIMSFVYFKYPSLAIADNLSKQGARTYVYQFSFDLPGVGGELRAVHTGNIPFLFRNMTALDLACFPSFEGIDRNAMEQSSAQMGRHYSSFIATGAADGDWLEYRAEEPNILWFGEEVRTVSDLLSREKLAVEGGGASGVLALERLLVANLRQTQQTEH</sequence>
<evidence type="ECO:0000313" key="6">
    <source>
        <dbReference type="Proteomes" id="UP000283627"/>
    </source>
</evidence>
<comment type="similarity">
    <text evidence="1 3">Belongs to the type-B carboxylesterase/lipase family.</text>
</comment>
<organism evidence="5 6">
    <name type="scientific">Pseudomonas frederiksbergensis</name>
    <dbReference type="NCBI Taxonomy" id="104087"/>
    <lineage>
        <taxon>Bacteria</taxon>
        <taxon>Pseudomonadati</taxon>
        <taxon>Pseudomonadota</taxon>
        <taxon>Gammaproteobacteria</taxon>
        <taxon>Pseudomonadales</taxon>
        <taxon>Pseudomonadaceae</taxon>
        <taxon>Pseudomonas</taxon>
    </lineage>
</organism>
<evidence type="ECO:0000256" key="2">
    <source>
        <dbReference type="ARBA" id="ARBA00022801"/>
    </source>
</evidence>
<dbReference type="SUPFAM" id="SSF53474">
    <property type="entry name" value="alpha/beta-Hydrolases"/>
    <property type="match status" value="1"/>
</dbReference>
<dbReference type="Proteomes" id="UP000283627">
    <property type="component" value="Unassembled WGS sequence"/>
</dbReference>
<evidence type="ECO:0000256" key="1">
    <source>
        <dbReference type="ARBA" id="ARBA00005964"/>
    </source>
</evidence>
<dbReference type="PROSITE" id="PS00122">
    <property type="entry name" value="CARBOXYLESTERASE_B_1"/>
    <property type="match status" value="1"/>
</dbReference>
<dbReference type="InterPro" id="IPR019826">
    <property type="entry name" value="Carboxylesterase_B_AS"/>
</dbReference>
<name>A0A423KG69_9PSED</name>
<dbReference type="GO" id="GO:0016787">
    <property type="term" value="F:hydrolase activity"/>
    <property type="evidence" value="ECO:0007669"/>
    <property type="project" value="UniProtKB-KW"/>
</dbReference>
<dbReference type="EC" id="3.1.1.-" evidence="3"/>
<dbReference type="Gene3D" id="3.40.50.1820">
    <property type="entry name" value="alpha/beta hydrolase"/>
    <property type="match status" value="1"/>
</dbReference>
<dbReference type="AlphaFoldDB" id="A0A423KG69"/>
<dbReference type="PANTHER" id="PTHR11559">
    <property type="entry name" value="CARBOXYLESTERASE"/>
    <property type="match status" value="1"/>
</dbReference>
<evidence type="ECO:0000256" key="3">
    <source>
        <dbReference type="RuleBase" id="RU361235"/>
    </source>
</evidence>
<protein>
    <recommendedName>
        <fullName evidence="3">Carboxylic ester hydrolase</fullName>
        <ecNumber evidence="3">3.1.1.-</ecNumber>
    </recommendedName>
</protein>
<dbReference type="EMBL" id="MOBP01000012">
    <property type="protein sequence ID" value="RON51805.1"/>
    <property type="molecule type" value="Genomic_DNA"/>
</dbReference>
<dbReference type="OrthoDB" id="9775851at2"/>
<keyword evidence="2 3" id="KW-0378">Hydrolase</keyword>
<feature type="domain" description="Carboxylesterase type B" evidence="4">
    <location>
        <begin position="7"/>
        <end position="526"/>
    </location>
</feature>
<reference evidence="5 6" key="1">
    <citation type="submission" date="2016-10" db="EMBL/GenBank/DDBJ databases">
        <title>Comparative genome analysis of multiple Pseudomonas spp. focuses on biocontrol and plant growth promoting traits.</title>
        <authorList>
            <person name="Tao X.-Y."/>
            <person name="Taylor C.G."/>
        </authorList>
    </citation>
    <scope>NUCLEOTIDE SEQUENCE [LARGE SCALE GENOMIC DNA]</scope>
    <source>
        <strain evidence="5 6">39A2</strain>
    </source>
</reference>
<dbReference type="InterPro" id="IPR050309">
    <property type="entry name" value="Type-B_Carboxylest/Lipase"/>
</dbReference>
<dbReference type="PROSITE" id="PS00941">
    <property type="entry name" value="CARBOXYLESTERASE_B_2"/>
    <property type="match status" value="1"/>
</dbReference>